<sequence>MKCNKNIKNKTKYPKYKKIIVDKKNKKMFTKSKICDMITMYIKKV</sequence>
<reference evidence="2" key="1">
    <citation type="submission" date="2016-01" db="EMBL/GenBank/DDBJ databases">
        <authorList>
            <person name="Mitreva M."/>
            <person name="Pepin K.H."/>
            <person name="Mihindukulasuriya K.A."/>
            <person name="Fulton R."/>
            <person name="Fronick C."/>
            <person name="O'Laughlin M."/>
            <person name="Miner T."/>
            <person name="Herter B."/>
            <person name="Rosa B.A."/>
            <person name="Cordes M."/>
            <person name="Tomlinson C."/>
            <person name="Wollam A."/>
            <person name="Palsikar V.B."/>
            <person name="Mardis E.R."/>
            <person name="Wilson R.K."/>
        </authorList>
    </citation>
    <scope>NUCLEOTIDE SEQUENCE [LARGE SCALE GENOMIC DNA]</scope>
    <source>
        <strain evidence="2">CMW8396</strain>
    </source>
</reference>
<dbReference type="STRING" id="134605.HMPREF3206_00908"/>
<dbReference type="EMBL" id="LRPX01000038">
    <property type="protein sequence ID" value="KXA14813.1"/>
    <property type="molecule type" value="Genomic_DNA"/>
</dbReference>
<gene>
    <name evidence="1" type="ORF">HMPREF3206_00908</name>
</gene>
<organism evidence="1 2">
    <name type="scientific">Fusobacterium equinum</name>
    <dbReference type="NCBI Taxonomy" id="134605"/>
    <lineage>
        <taxon>Bacteria</taxon>
        <taxon>Fusobacteriati</taxon>
        <taxon>Fusobacteriota</taxon>
        <taxon>Fusobacteriia</taxon>
        <taxon>Fusobacteriales</taxon>
        <taxon>Fusobacteriaceae</taxon>
        <taxon>Fusobacterium</taxon>
    </lineage>
</organism>
<evidence type="ECO:0000313" key="2">
    <source>
        <dbReference type="Proteomes" id="UP000070617"/>
    </source>
</evidence>
<name>A0A133NEW2_9FUSO</name>
<comment type="caution">
    <text evidence="1">The sequence shown here is derived from an EMBL/GenBank/DDBJ whole genome shotgun (WGS) entry which is preliminary data.</text>
</comment>
<keyword evidence="2" id="KW-1185">Reference proteome</keyword>
<accession>A0A133NEW2</accession>
<proteinExistence type="predicted"/>
<dbReference type="PATRIC" id="fig|134605.3.peg.905"/>
<protein>
    <submittedName>
        <fullName evidence="1">Uncharacterized protein</fullName>
    </submittedName>
</protein>
<evidence type="ECO:0000313" key="1">
    <source>
        <dbReference type="EMBL" id="KXA14813.1"/>
    </source>
</evidence>
<dbReference type="Proteomes" id="UP000070617">
    <property type="component" value="Unassembled WGS sequence"/>
</dbReference>
<dbReference type="AlphaFoldDB" id="A0A133NEW2"/>